<evidence type="ECO:0000256" key="2">
    <source>
        <dbReference type="ARBA" id="ARBA00009189"/>
    </source>
</evidence>
<evidence type="ECO:0000256" key="13">
    <source>
        <dbReference type="RuleBase" id="RU365022"/>
    </source>
</evidence>
<comment type="cofactor">
    <cofactor evidence="1">
        <name>[4Fe-4S] cluster</name>
        <dbReference type="ChEBI" id="CHEBI:49883"/>
    </cofactor>
</comment>
<evidence type="ECO:0000256" key="3">
    <source>
        <dbReference type="ARBA" id="ARBA00012768"/>
    </source>
</evidence>
<evidence type="ECO:0000256" key="9">
    <source>
        <dbReference type="ARBA" id="ARBA00023004"/>
    </source>
</evidence>
<protein>
    <recommendedName>
        <fullName evidence="4 13">CRISPR-associated exonuclease Cas4</fullName>
        <ecNumber evidence="3 13">3.1.12.1</ecNumber>
    </recommendedName>
</protein>
<evidence type="ECO:0000313" key="16">
    <source>
        <dbReference type="Proteomes" id="UP001628874"/>
    </source>
</evidence>
<evidence type="ECO:0000256" key="1">
    <source>
        <dbReference type="ARBA" id="ARBA00001966"/>
    </source>
</evidence>
<evidence type="ECO:0000256" key="5">
    <source>
        <dbReference type="ARBA" id="ARBA00022722"/>
    </source>
</evidence>
<sequence length="115" mass="13144">MEEKDNQLVPLEFKKGRMANHLNDHFQLCGAAMCLEERIGSSIPYGEIFYYANRRRERINFTPALRLATEQAIQAARSAIGGVMPPPIDNPKKCRDCSLQKICLPKEIKKLRIEV</sequence>
<keyword evidence="12 13" id="KW-0464">Manganese</keyword>
<dbReference type="RefSeq" id="WP_237265875.1">
    <property type="nucleotide sequence ID" value="NZ_JBFQGM010000030.1"/>
</dbReference>
<keyword evidence="6 13" id="KW-0479">Metal-binding</keyword>
<accession>A0ABW8X0K9</accession>
<dbReference type="InterPro" id="IPR022765">
    <property type="entry name" value="Dna2/Cas4_DUF83"/>
</dbReference>
<evidence type="ECO:0000256" key="4">
    <source>
        <dbReference type="ARBA" id="ARBA00020049"/>
    </source>
</evidence>
<gene>
    <name evidence="15" type="primary">cas4</name>
    <name evidence="15" type="ORF">AB0759_40635</name>
</gene>
<dbReference type="InterPro" id="IPR013343">
    <property type="entry name" value="CRISPR-assoc_prot_Cas4"/>
</dbReference>
<evidence type="ECO:0000256" key="10">
    <source>
        <dbReference type="ARBA" id="ARBA00023014"/>
    </source>
</evidence>
<keyword evidence="5 13" id="KW-0540">Nuclease</keyword>
<keyword evidence="9 13" id="KW-0408">Iron</keyword>
<dbReference type="PANTHER" id="PTHR36531">
    <property type="entry name" value="CRISPR-ASSOCIATED EXONUCLEASE CAS4"/>
    <property type="match status" value="1"/>
</dbReference>
<dbReference type="InterPro" id="IPR051827">
    <property type="entry name" value="Cas4_exonuclease"/>
</dbReference>
<comment type="cofactor">
    <cofactor evidence="13">
        <name>iron-sulfur cluster</name>
        <dbReference type="ChEBI" id="CHEBI:30408"/>
    </cofactor>
</comment>
<keyword evidence="7 13" id="KW-0378">Hydrolase</keyword>
<dbReference type="NCBIfam" id="TIGR00372">
    <property type="entry name" value="cas4"/>
    <property type="match status" value="1"/>
</dbReference>
<dbReference type="GO" id="GO:0016787">
    <property type="term" value="F:hydrolase activity"/>
    <property type="evidence" value="ECO:0007669"/>
    <property type="project" value="UniProtKB-KW"/>
</dbReference>
<name>A0ABW8X0K9_9CYAN</name>
<evidence type="ECO:0000256" key="11">
    <source>
        <dbReference type="ARBA" id="ARBA00023118"/>
    </source>
</evidence>
<proteinExistence type="inferred from homology"/>
<comment type="function">
    <text evidence="13">CRISPR (clustered regularly interspaced short palindromic repeat) is an adaptive immune system that provides protection against mobile genetic elements (viruses, transposable elements and conjugative plasmids). CRISPR clusters contain sequences complementary to antecedent mobile elements and target invading nucleic acids. CRISPR clusters are transcribed and processed into CRISPR RNA (crRNA).</text>
</comment>
<evidence type="ECO:0000256" key="8">
    <source>
        <dbReference type="ARBA" id="ARBA00022839"/>
    </source>
</evidence>
<evidence type="ECO:0000259" key="14">
    <source>
        <dbReference type="Pfam" id="PF01930"/>
    </source>
</evidence>
<dbReference type="EMBL" id="JBFQGM010000030">
    <property type="protein sequence ID" value="MFL9466897.1"/>
    <property type="molecule type" value="Genomic_DNA"/>
</dbReference>
<dbReference type="PANTHER" id="PTHR36531:SF6">
    <property type="entry name" value="DNA REPLICATION ATP-DEPENDENT HELICASE_NUCLEASE DNA2"/>
    <property type="match status" value="1"/>
</dbReference>
<organism evidence="15 16">
    <name type="scientific">Scytonema tolypothrichoides VB-61278_2</name>
    <dbReference type="NCBI Taxonomy" id="3232314"/>
    <lineage>
        <taxon>Bacteria</taxon>
        <taxon>Bacillati</taxon>
        <taxon>Cyanobacteriota</taxon>
        <taxon>Cyanophyceae</taxon>
        <taxon>Nostocales</taxon>
        <taxon>Scytonemataceae</taxon>
        <taxon>Scytonema</taxon>
    </lineage>
</organism>
<evidence type="ECO:0000256" key="7">
    <source>
        <dbReference type="ARBA" id="ARBA00022801"/>
    </source>
</evidence>
<keyword evidence="11 13" id="KW-0051">Antiviral defense</keyword>
<dbReference type="Pfam" id="PF01930">
    <property type="entry name" value="Cas_Cas4"/>
    <property type="match status" value="1"/>
</dbReference>
<keyword evidence="8 13" id="KW-0269">Exonuclease</keyword>
<dbReference type="EC" id="3.1.12.1" evidence="3 13"/>
<dbReference type="InterPro" id="IPR011604">
    <property type="entry name" value="PDDEXK-like_dom_sf"/>
</dbReference>
<evidence type="ECO:0000256" key="12">
    <source>
        <dbReference type="ARBA" id="ARBA00023211"/>
    </source>
</evidence>
<feature type="domain" description="DUF83" evidence="14">
    <location>
        <begin position="3"/>
        <end position="104"/>
    </location>
</feature>
<keyword evidence="10 13" id="KW-0411">Iron-sulfur</keyword>
<dbReference type="Gene3D" id="3.90.320.10">
    <property type="match status" value="1"/>
</dbReference>
<comment type="cofactor">
    <cofactor evidence="13">
        <name>Mg(2+)</name>
        <dbReference type="ChEBI" id="CHEBI:18420"/>
    </cofactor>
    <cofactor evidence="13">
        <name>Mn(2+)</name>
        <dbReference type="ChEBI" id="CHEBI:29035"/>
    </cofactor>
    <text evidence="13">Mg(2+) or Mn(2+) required for ssDNA cleavage activity.</text>
</comment>
<evidence type="ECO:0000256" key="6">
    <source>
        <dbReference type="ARBA" id="ARBA00022723"/>
    </source>
</evidence>
<comment type="similarity">
    <text evidence="2 13">Belongs to the CRISPR-associated exonuclease Cas4 family.</text>
</comment>
<comment type="caution">
    <text evidence="15">The sequence shown here is derived from an EMBL/GenBank/DDBJ whole genome shotgun (WGS) entry which is preliminary data.</text>
</comment>
<reference evidence="15 16" key="1">
    <citation type="submission" date="2024-07" db="EMBL/GenBank/DDBJ databases">
        <authorList>
            <person name="Tripathy S."/>
        </authorList>
    </citation>
    <scope>NUCLEOTIDE SEQUENCE [LARGE SCALE GENOMIC DNA]</scope>
    <source>
        <strain evidence="15 16">VB-61278_2</strain>
    </source>
</reference>
<keyword evidence="16" id="KW-1185">Reference proteome</keyword>
<dbReference type="Proteomes" id="UP001628874">
    <property type="component" value="Unassembled WGS sequence"/>
</dbReference>
<evidence type="ECO:0000313" key="15">
    <source>
        <dbReference type="EMBL" id="MFL9466897.1"/>
    </source>
</evidence>